<feature type="transmembrane region" description="Helical" evidence="1">
    <location>
        <begin position="7"/>
        <end position="28"/>
    </location>
</feature>
<keyword evidence="3" id="KW-1185">Reference proteome</keyword>
<feature type="transmembrane region" description="Helical" evidence="1">
    <location>
        <begin position="113"/>
        <end position="139"/>
    </location>
</feature>
<name>A0ABW3TWT0_9BACL</name>
<keyword evidence="1" id="KW-0472">Membrane</keyword>
<dbReference type="Proteomes" id="UP001597231">
    <property type="component" value="Unassembled WGS sequence"/>
</dbReference>
<feature type="transmembrane region" description="Helical" evidence="1">
    <location>
        <begin position="159"/>
        <end position="182"/>
    </location>
</feature>
<feature type="transmembrane region" description="Helical" evidence="1">
    <location>
        <begin position="83"/>
        <end position="101"/>
    </location>
</feature>
<gene>
    <name evidence="2" type="primary">thiT</name>
    <name evidence="2" type="ORF">ACFQ38_08565</name>
</gene>
<feature type="transmembrane region" description="Helical" evidence="1">
    <location>
        <begin position="59"/>
        <end position="77"/>
    </location>
</feature>
<evidence type="ECO:0000256" key="1">
    <source>
        <dbReference type="SAM" id="Phobius"/>
    </source>
</evidence>
<dbReference type="RefSeq" id="WP_336822290.1">
    <property type="nucleotide sequence ID" value="NZ_JBHTLT010000040.1"/>
</dbReference>
<dbReference type="Pfam" id="PF09515">
    <property type="entry name" value="Thia_YuaJ"/>
    <property type="match status" value="1"/>
</dbReference>
<reference evidence="3" key="1">
    <citation type="journal article" date="2019" name="Int. J. Syst. Evol. Microbiol.">
        <title>The Global Catalogue of Microorganisms (GCM) 10K type strain sequencing project: providing services to taxonomists for standard genome sequencing and annotation.</title>
        <authorList>
            <consortium name="The Broad Institute Genomics Platform"/>
            <consortium name="The Broad Institute Genome Sequencing Center for Infectious Disease"/>
            <person name="Wu L."/>
            <person name="Ma J."/>
        </authorList>
    </citation>
    <scope>NUCLEOTIDE SEQUENCE [LARGE SCALE GENOMIC DNA]</scope>
    <source>
        <strain evidence="3">CCUG 53915</strain>
    </source>
</reference>
<keyword evidence="1" id="KW-0812">Transmembrane</keyword>
<dbReference type="NCBIfam" id="TIGR02357">
    <property type="entry name" value="ECF_ThiT_YuaJ"/>
    <property type="match status" value="1"/>
</dbReference>
<protein>
    <submittedName>
        <fullName evidence="2">Energy-coupled thiamine transporter ThiT</fullName>
    </submittedName>
</protein>
<organism evidence="2 3">
    <name type="scientific">Sporosarcina contaminans</name>
    <dbReference type="NCBI Taxonomy" id="633403"/>
    <lineage>
        <taxon>Bacteria</taxon>
        <taxon>Bacillati</taxon>
        <taxon>Bacillota</taxon>
        <taxon>Bacilli</taxon>
        <taxon>Bacillales</taxon>
        <taxon>Caryophanaceae</taxon>
        <taxon>Sporosarcina</taxon>
    </lineage>
</organism>
<sequence length="185" mass="20049">MDRKRLQFLLEVAILGALSFVLDLLVLFKLPQGGSITLSMLPIIVMAYRWGIGGGMLTGFLSGLLQLVSGAFVLNVYQAALDYFAAYTLVGVAAITIGWLLNGKKSNDKKTMGMAIVVGTVVGGSLRFLIHFIGGMIFFAEYAGDQPVWLYSLVYNASYMVPSILLCAIVAVLLFTTAPRLIERT</sequence>
<accession>A0ABW3TWT0</accession>
<evidence type="ECO:0000313" key="2">
    <source>
        <dbReference type="EMBL" id="MFD1205155.1"/>
    </source>
</evidence>
<keyword evidence="1" id="KW-1133">Transmembrane helix</keyword>
<comment type="caution">
    <text evidence="2">The sequence shown here is derived from an EMBL/GenBank/DDBJ whole genome shotgun (WGS) entry which is preliminary data.</text>
</comment>
<evidence type="ECO:0000313" key="3">
    <source>
        <dbReference type="Proteomes" id="UP001597231"/>
    </source>
</evidence>
<proteinExistence type="predicted"/>
<dbReference type="InterPro" id="IPR012651">
    <property type="entry name" value="Thia_Transptr_ThiT"/>
</dbReference>
<dbReference type="Gene3D" id="1.10.1760.20">
    <property type="match status" value="1"/>
</dbReference>
<dbReference type="EMBL" id="JBHTLT010000040">
    <property type="protein sequence ID" value="MFD1205155.1"/>
    <property type="molecule type" value="Genomic_DNA"/>
</dbReference>
<feature type="transmembrane region" description="Helical" evidence="1">
    <location>
        <begin position="34"/>
        <end position="52"/>
    </location>
</feature>